<dbReference type="EMBL" id="FO117623">
    <property type="protein sequence ID" value="CCG02252.1"/>
    <property type="molecule type" value="Genomic_DNA"/>
</dbReference>
<proteinExistence type="predicted"/>
<accession>H6RIQ8</accession>
<dbReference type="Proteomes" id="UP000007517">
    <property type="component" value="Chromosome"/>
</dbReference>
<sequence>MDFRHTTEMLLSRVRDSMTAAAVRTVAARMCPTGTPSVRDTIGDVPLGPSVARPGRPVNPGRWS</sequence>
<dbReference type="AlphaFoldDB" id="H6RIQ8"/>
<protein>
    <submittedName>
        <fullName evidence="2">Uncharacterized protein</fullName>
    </submittedName>
</protein>
<reference evidence="2 3" key="1">
    <citation type="journal article" date="2012" name="J. Bacteriol.">
        <title>Genome Sequence of Blastococcus saxobsidens DD2, a Stone-Inhabiting Bacterium.</title>
        <authorList>
            <person name="Chouaia B."/>
            <person name="Crotti E."/>
            <person name="Brusetti L."/>
            <person name="Daffonchio D."/>
            <person name="Essoussi I."/>
            <person name="Nouioui I."/>
            <person name="Sbissi I."/>
            <person name="Ghodhbane-Gtari F."/>
            <person name="Gtari M."/>
            <person name="Vacherie B."/>
            <person name="Barbe V."/>
            <person name="Medigue C."/>
            <person name="Gury J."/>
            <person name="Pujic P."/>
            <person name="Normand P."/>
        </authorList>
    </citation>
    <scope>NUCLEOTIDE SEQUENCE [LARGE SCALE GENOMIC DNA]</scope>
    <source>
        <strain evidence="2 3">DD2</strain>
    </source>
</reference>
<feature type="region of interest" description="Disordered" evidence="1">
    <location>
        <begin position="34"/>
        <end position="64"/>
    </location>
</feature>
<keyword evidence="3" id="KW-1185">Reference proteome</keyword>
<dbReference type="HOGENOM" id="CLU_2858783_0_0_11"/>
<gene>
    <name evidence="2" type="ordered locus">BLASA_1314</name>
</gene>
<evidence type="ECO:0000256" key="1">
    <source>
        <dbReference type="SAM" id="MobiDB-lite"/>
    </source>
</evidence>
<dbReference type="KEGG" id="bsd:BLASA_1314"/>
<name>H6RIQ8_BLASD</name>
<evidence type="ECO:0000313" key="2">
    <source>
        <dbReference type="EMBL" id="CCG02252.1"/>
    </source>
</evidence>
<reference evidence="3" key="2">
    <citation type="submission" date="2012-02" db="EMBL/GenBank/DDBJ databases">
        <title>Complete genome sequence of Blastococcus saxobsidens strain DD2.</title>
        <authorList>
            <person name="Genoscope."/>
        </authorList>
    </citation>
    <scope>NUCLEOTIDE SEQUENCE [LARGE SCALE GENOMIC DNA]</scope>
    <source>
        <strain evidence="3">DD2</strain>
    </source>
</reference>
<organism evidence="2 3">
    <name type="scientific">Blastococcus saxobsidens (strain DD2)</name>
    <dbReference type="NCBI Taxonomy" id="1146883"/>
    <lineage>
        <taxon>Bacteria</taxon>
        <taxon>Bacillati</taxon>
        <taxon>Actinomycetota</taxon>
        <taxon>Actinomycetes</taxon>
        <taxon>Geodermatophilales</taxon>
        <taxon>Geodermatophilaceae</taxon>
        <taxon>Blastococcus</taxon>
    </lineage>
</organism>
<evidence type="ECO:0000313" key="3">
    <source>
        <dbReference type="Proteomes" id="UP000007517"/>
    </source>
</evidence>